<accession>A0A401UCA4</accession>
<evidence type="ECO:0000313" key="2">
    <source>
        <dbReference type="Proteomes" id="UP000288227"/>
    </source>
</evidence>
<protein>
    <submittedName>
        <fullName evidence="1">Uncharacterized protein</fullName>
    </submittedName>
</protein>
<dbReference type="AlphaFoldDB" id="A0A401UCA4"/>
<evidence type="ECO:0000313" key="1">
    <source>
        <dbReference type="EMBL" id="GCC52528.1"/>
    </source>
</evidence>
<keyword evidence="2" id="KW-1185">Reference proteome</keyword>
<comment type="caution">
    <text evidence="1">The sequence shown here is derived from an EMBL/GenBank/DDBJ whole genome shotgun (WGS) entry which is preliminary data.</text>
</comment>
<organism evidence="1 2">
    <name type="scientific">Chryseotalea sanaruensis</name>
    <dbReference type="NCBI Taxonomy" id="2482724"/>
    <lineage>
        <taxon>Bacteria</taxon>
        <taxon>Pseudomonadati</taxon>
        <taxon>Bacteroidota</taxon>
        <taxon>Cytophagia</taxon>
        <taxon>Cytophagales</taxon>
        <taxon>Chryseotaleaceae</taxon>
        <taxon>Chryseotalea</taxon>
    </lineage>
</organism>
<name>A0A401UCA4_9BACT</name>
<sequence>MLLAAQTLSAQKLLPPEALSKLIPNKIGGYHEDGDMRGSQKAIGDIRYTVCERRFSKGKQKVKILLFDYKEAQIMFNQAMKNAQNNKGLETDSLVSRNIAAINYTGWETYSRKAASSQIFLGIADRFFLMLSAENIDLTSLQSILSGFNFENFSQGTDR</sequence>
<gene>
    <name evidence="1" type="ORF">SanaruYs_27650</name>
</gene>
<dbReference type="Proteomes" id="UP000288227">
    <property type="component" value="Unassembled WGS sequence"/>
</dbReference>
<proteinExistence type="predicted"/>
<dbReference type="EMBL" id="BHXQ01000005">
    <property type="protein sequence ID" value="GCC52528.1"/>
    <property type="molecule type" value="Genomic_DNA"/>
</dbReference>
<reference evidence="1 2" key="1">
    <citation type="submission" date="2018-11" db="EMBL/GenBank/DDBJ databases">
        <title>Chryseotalea sanarue gen. nov., sp., nov., a member of the family Cytophagaceae, isolated from a brackish lake in Hamamatsu Japan.</title>
        <authorList>
            <person name="Maejima Y."/>
            <person name="Iino T."/>
            <person name="Muraguchi Y."/>
            <person name="Fukuda K."/>
            <person name="Ohkuma M."/>
            <person name="Moriuchi R."/>
            <person name="Dohra H."/>
            <person name="Kimbara K."/>
            <person name="Shintani M."/>
        </authorList>
    </citation>
    <scope>NUCLEOTIDE SEQUENCE [LARGE SCALE GENOMIC DNA]</scope>
    <source>
        <strain evidence="1 2">Ys</strain>
    </source>
</reference>